<reference evidence="2 3" key="1">
    <citation type="submission" date="2022-10" db="EMBL/GenBank/DDBJ databases">
        <title>Identification of biosynthetic pathway for the production of the potent trypsin inhibitor radiosumin.</title>
        <authorList>
            <person name="Fewer D.P."/>
            <person name="Delbaje E."/>
            <person name="Ouyang X."/>
            <person name="Agostino P.D."/>
            <person name="Wahlsten M."/>
            <person name="Jokela J."/>
            <person name="Permi P."/>
            <person name="Haapaniemi E."/>
            <person name="Koistinen H."/>
        </authorList>
    </citation>
    <scope>NUCLEOTIDE SEQUENCE [LARGE SCALE GENOMIC DNA]</scope>
    <source>
        <strain evidence="2 3">NIES-515</strain>
    </source>
</reference>
<proteinExistence type="predicted"/>
<accession>A0ABT3AY34</accession>
<evidence type="ECO:0000313" key="2">
    <source>
        <dbReference type="EMBL" id="MCV3214011.1"/>
    </source>
</evidence>
<dbReference type="Pfam" id="PF21828">
    <property type="entry name" value="DUF6888"/>
    <property type="match status" value="1"/>
</dbReference>
<dbReference type="InterPro" id="IPR054181">
    <property type="entry name" value="DUF6888"/>
</dbReference>
<dbReference type="RefSeq" id="WP_263745545.1">
    <property type="nucleotide sequence ID" value="NZ_JAOWRF010000160.1"/>
</dbReference>
<sequence>MRSHDKSTARKVYSIYVRIEETTINPTAEQALACVRVCQWLSNCYLDIHLFRFNDQEGYLFILAGDDLQIIVFPSGNWRFE</sequence>
<dbReference type="Proteomes" id="UP001526143">
    <property type="component" value="Unassembled WGS sequence"/>
</dbReference>
<evidence type="ECO:0000259" key="1">
    <source>
        <dbReference type="Pfam" id="PF21828"/>
    </source>
</evidence>
<name>A0ABT3AY34_9CYAN</name>
<keyword evidence="3" id="KW-1185">Reference proteome</keyword>
<dbReference type="EMBL" id="JAOWRF010000160">
    <property type="protein sequence ID" value="MCV3214011.1"/>
    <property type="molecule type" value="Genomic_DNA"/>
</dbReference>
<comment type="caution">
    <text evidence="2">The sequence shown here is derived from an EMBL/GenBank/DDBJ whole genome shotgun (WGS) entry which is preliminary data.</text>
</comment>
<organism evidence="2 3">
    <name type="scientific">Plectonema radiosum NIES-515</name>
    <dbReference type="NCBI Taxonomy" id="2986073"/>
    <lineage>
        <taxon>Bacteria</taxon>
        <taxon>Bacillati</taxon>
        <taxon>Cyanobacteriota</taxon>
        <taxon>Cyanophyceae</taxon>
        <taxon>Oscillatoriophycideae</taxon>
        <taxon>Oscillatoriales</taxon>
        <taxon>Microcoleaceae</taxon>
        <taxon>Plectonema</taxon>
    </lineage>
</organism>
<gene>
    <name evidence="2" type="ORF">OGM63_10875</name>
</gene>
<feature type="domain" description="DUF6888" evidence="1">
    <location>
        <begin position="26"/>
        <end position="79"/>
    </location>
</feature>
<evidence type="ECO:0000313" key="3">
    <source>
        <dbReference type="Proteomes" id="UP001526143"/>
    </source>
</evidence>
<protein>
    <recommendedName>
        <fullName evidence="1">DUF6888 domain-containing protein</fullName>
    </recommendedName>
</protein>